<evidence type="ECO:0000256" key="1">
    <source>
        <dbReference type="SAM" id="Phobius"/>
    </source>
</evidence>
<dbReference type="KEGG" id="mvs:MVIS_0236"/>
<keyword evidence="1" id="KW-0472">Membrane</keyword>
<proteinExistence type="predicted"/>
<dbReference type="EMBL" id="FPLJ01000062">
    <property type="protein sequence ID" value="SGY94736.1"/>
    <property type="molecule type" value="Genomic_DNA"/>
</dbReference>
<accession>A0A090I994</accession>
<dbReference type="RefSeq" id="WP_045108719.1">
    <property type="nucleotide sequence ID" value="NZ_CAWQZC010000079.1"/>
</dbReference>
<name>A0A090I994_9GAMM</name>
<keyword evidence="1" id="KW-1133">Transmembrane helix</keyword>
<keyword evidence="4" id="KW-1185">Reference proteome</keyword>
<dbReference type="EMBL" id="FPLD01000079">
    <property type="protein sequence ID" value="SGZ06315.1"/>
    <property type="molecule type" value="Genomic_DNA"/>
</dbReference>
<keyword evidence="1" id="KW-0812">Transmembrane</keyword>
<evidence type="ECO:0000313" key="2">
    <source>
        <dbReference type="EMBL" id="SGY94736.1"/>
    </source>
</evidence>
<dbReference type="GeneID" id="61296683"/>
<evidence type="ECO:0000313" key="4">
    <source>
        <dbReference type="Proteomes" id="UP000182660"/>
    </source>
</evidence>
<evidence type="ECO:0008006" key="6">
    <source>
        <dbReference type="Google" id="ProtNLM"/>
    </source>
</evidence>
<dbReference type="PATRIC" id="fig|80854.5.peg.246"/>
<dbReference type="HOGENOM" id="CLU_1729316_0_0_6"/>
<dbReference type="Proteomes" id="UP000183794">
    <property type="component" value="Unassembled WGS sequence"/>
</dbReference>
<reference evidence="2 4" key="2">
    <citation type="submission" date="2016-11" db="EMBL/GenBank/DDBJ databases">
        <authorList>
            <person name="Klemetsen T."/>
        </authorList>
    </citation>
    <scope>NUCLEOTIDE SEQUENCE [LARGE SCALE GENOMIC DNA]</scope>
    <source>
        <strain evidence="2">MT 2528</strain>
    </source>
</reference>
<organism evidence="3 5">
    <name type="scientific">Moritella viscosa</name>
    <dbReference type="NCBI Taxonomy" id="80854"/>
    <lineage>
        <taxon>Bacteria</taxon>
        <taxon>Pseudomonadati</taxon>
        <taxon>Pseudomonadota</taxon>
        <taxon>Gammaproteobacteria</taxon>
        <taxon>Alteromonadales</taxon>
        <taxon>Moritellaceae</taxon>
        <taxon>Moritella</taxon>
    </lineage>
</organism>
<gene>
    <name evidence="2" type="ORF">MT2528_2848</name>
    <name evidence="3" type="ORF">NVI5450_3041</name>
</gene>
<evidence type="ECO:0000313" key="3">
    <source>
        <dbReference type="EMBL" id="SGZ06315.1"/>
    </source>
</evidence>
<evidence type="ECO:0000313" key="5">
    <source>
        <dbReference type="Proteomes" id="UP000183794"/>
    </source>
</evidence>
<dbReference type="AlphaFoldDB" id="A0A090I994"/>
<dbReference type="OrthoDB" id="5917490at2"/>
<protein>
    <recommendedName>
        <fullName evidence="6">Periplasmic protein</fullName>
    </recommendedName>
</protein>
<dbReference type="Proteomes" id="UP000182660">
    <property type="component" value="Unassembled WGS sequence"/>
</dbReference>
<reference evidence="3 5" key="1">
    <citation type="submission" date="2016-11" db="EMBL/GenBank/DDBJ databases">
        <authorList>
            <person name="Jaros S."/>
            <person name="Januszkiewicz K."/>
            <person name="Wedrychowicz H."/>
        </authorList>
    </citation>
    <scope>NUCLEOTIDE SEQUENCE [LARGE SCALE GENOMIC DNA]</scope>
    <source>
        <strain evidence="3">NVI 5450</strain>
    </source>
</reference>
<sequence>MSKWLTAGMSIISIAAVGYFNVFYQPQQDLNRIQLPLQQDCRVNQQECQVQLTPEQTISLSITPFNAKPMTPLSVNLNGSNIDNASITINGVNMIMPGFPTSLKAIKKDKYQAETALAICILGEMLWQADLTITVAGQPYLIPFQFTTTTH</sequence>
<feature type="transmembrane region" description="Helical" evidence="1">
    <location>
        <begin position="6"/>
        <end position="24"/>
    </location>
</feature>
<dbReference type="STRING" id="80854.MVIS_0236"/>